<reference evidence="9 10" key="1">
    <citation type="journal article" date="2019" name="ISME J.">
        <title>Isolation and characterization of a thermophilic sulfur- and iron-reducing thaumarchaeote from a terrestrial acidic hot spring.</title>
        <authorList>
            <person name="Kato S."/>
            <person name="Itoh T."/>
            <person name="Yuki M."/>
            <person name="Nagamori M."/>
            <person name="Ohnishi M."/>
            <person name="Uematsu K."/>
            <person name="Suzuki K."/>
            <person name="Takashina T."/>
            <person name="Ohkuma M."/>
        </authorList>
    </citation>
    <scope>NUCLEOTIDE SEQUENCE [LARGE SCALE GENOMIC DNA]</scope>
    <source>
        <strain evidence="9 10">NAS-02</strain>
    </source>
</reference>
<dbReference type="CDD" id="cd06118">
    <property type="entry name" value="citrate_synt_like_1"/>
    <property type="match status" value="1"/>
</dbReference>
<proteinExistence type="inferred from homology"/>
<keyword evidence="9" id="KW-0012">Acyltransferase</keyword>
<dbReference type="KEGG" id="ccai:NAS2_0103"/>
<evidence type="ECO:0000256" key="1">
    <source>
        <dbReference type="ARBA" id="ARBA00005163"/>
    </source>
</evidence>
<dbReference type="InterPro" id="IPR019810">
    <property type="entry name" value="Citrate_synthase_AS"/>
</dbReference>
<dbReference type="InterPro" id="IPR036969">
    <property type="entry name" value="Citrate_synthase_sf"/>
</dbReference>
<dbReference type="Pfam" id="PF00285">
    <property type="entry name" value="Citrate_synt"/>
    <property type="match status" value="1"/>
</dbReference>
<comment type="pathway">
    <text evidence="1">Carbohydrate metabolism; tricarboxylic acid cycle.</text>
</comment>
<dbReference type="GO" id="GO:0005737">
    <property type="term" value="C:cytoplasm"/>
    <property type="evidence" value="ECO:0007669"/>
    <property type="project" value="InterPro"/>
</dbReference>
<dbReference type="NCBIfam" id="TIGR01800">
    <property type="entry name" value="cit_synth_II"/>
    <property type="match status" value="1"/>
</dbReference>
<keyword evidence="10" id="KW-1185">Reference proteome</keyword>
<gene>
    <name evidence="9" type="ORF">NAS2_0103</name>
</gene>
<comment type="similarity">
    <text evidence="2 6 8">Belongs to the citrate synthase family.</text>
</comment>
<dbReference type="PIRSF" id="PIRSF001369">
    <property type="entry name" value="Citrate_synth"/>
    <property type="match status" value="1"/>
</dbReference>
<dbReference type="InterPro" id="IPR011278">
    <property type="entry name" value="2-MeCitrate/Citrate_synth_II"/>
</dbReference>
<dbReference type="PROSITE" id="PS00480">
    <property type="entry name" value="CITRATE_SYNTHASE"/>
    <property type="match status" value="1"/>
</dbReference>
<dbReference type="PRINTS" id="PR00143">
    <property type="entry name" value="CITRTSNTHASE"/>
</dbReference>
<evidence type="ECO:0000313" key="9">
    <source>
        <dbReference type="EMBL" id="BBE41510.1"/>
    </source>
</evidence>
<dbReference type="GO" id="GO:0036440">
    <property type="term" value="F:citrate synthase activity"/>
    <property type="evidence" value="ECO:0007669"/>
    <property type="project" value="UniProtKB-EC"/>
</dbReference>
<dbReference type="PANTHER" id="PTHR11739">
    <property type="entry name" value="CITRATE SYNTHASE"/>
    <property type="match status" value="1"/>
</dbReference>
<dbReference type="EMBL" id="AP018732">
    <property type="protein sequence ID" value="BBE41510.1"/>
    <property type="molecule type" value="Genomic_DNA"/>
</dbReference>
<dbReference type="Proteomes" id="UP000509448">
    <property type="component" value="Chromosome"/>
</dbReference>
<dbReference type="InterPro" id="IPR024176">
    <property type="entry name" value="Citrate_synthase_bac-typ"/>
</dbReference>
<dbReference type="InterPro" id="IPR016143">
    <property type="entry name" value="Citrate_synth-like_sm_a-sub"/>
</dbReference>
<dbReference type="EC" id="2.3.3.16" evidence="6"/>
<dbReference type="UniPathway" id="UPA00223"/>
<dbReference type="NCBIfam" id="NF010640">
    <property type="entry name" value="PRK14037.1"/>
    <property type="match status" value="1"/>
</dbReference>
<comment type="catalytic activity">
    <reaction evidence="5 6">
        <text>oxaloacetate + acetyl-CoA + H2O = citrate + CoA + H(+)</text>
        <dbReference type="Rhea" id="RHEA:16845"/>
        <dbReference type="ChEBI" id="CHEBI:15377"/>
        <dbReference type="ChEBI" id="CHEBI:15378"/>
        <dbReference type="ChEBI" id="CHEBI:16452"/>
        <dbReference type="ChEBI" id="CHEBI:16947"/>
        <dbReference type="ChEBI" id="CHEBI:57287"/>
        <dbReference type="ChEBI" id="CHEBI:57288"/>
        <dbReference type="EC" id="2.3.3.16"/>
    </reaction>
</comment>
<evidence type="ECO:0000256" key="7">
    <source>
        <dbReference type="PIRSR" id="PIRSR001369-1"/>
    </source>
</evidence>
<dbReference type="Gene3D" id="1.10.230.10">
    <property type="entry name" value="Cytochrome P450-Terp, domain 2"/>
    <property type="match status" value="1"/>
</dbReference>
<dbReference type="InterPro" id="IPR054926">
    <property type="entry name" value="Cit_synThplmales"/>
</dbReference>
<evidence type="ECO:0000256" key="2">
    <source>
        <dbReference type="ARBA" id="ARBA00010566"/>
    </source>
</evidence>
<dbReference type="SUPFAM" id="SSF48256">
    <property type="entry name" value="Citrate synthase"/>
    <property type="match status" value="1"/>
</dbReference>
<accession>A0A4V0P1F2</accession>
<dbReference type="NCBIfam" id="NF041157">
    <property type="entry name" value="Cit_synThplmales"/>
    <property type="match status" value="1"/>
</dbReference>
<sequence>MMERISRGLEDVDIKWTRLTTIDGERGILRYSGYSVEDLVNGGASAEEIQYLFLNGELPREQELRDFSSKVERGYHVPAHVLSAISNLPRSSDAVALQMGAFAALAASERFKWDKTTDRDVAASTIGNMLTITANVYRHVEGMPFTEPDPRGGYATAFLRAALGREPTDEESKAMNAALILYMDHEVPASTTAGLVVVSTLSDMYSGVTGALAALKGPLHGGAAEAAIAQFAEIGSEDSVEKWFQENILSGRRRLMGFGHRVYRTYDPRARIFKGFAERLAPRNPEAYKYYRIALKLEELGIAQFGSKGIYPNTDFWSGIVYMSIGFPLKNNIYTSLFALSRITGWLAHFIEYVEEQHRLIRPRAVYTGPGERRFIPLASRS</sequence>
<evidence type="ECO:0000256" key="6">
    <source>
        <dbReference type="PIRNR" id="PIRNR001369"/>
    </source>
</evidence>
<dbReference type="InterPro" id="IPR002020">
    <property type="entry name" value="Citrate_synthase"/>
</dbReference>
<feature type="active site" evidence="7">
    <location>
        <position position="260"/>
    </location>
</feature>
<feature type="active site" evidence="7">
    <location>
        <position position="315"/>
    </location>
</feature>
<evidence type="ECO:0000256" key="5">
    <source>
        <dbReference type="ARBA" id="ARBA00049288"/>
    </source>
</evidence>
<evidence type="ECO:0000256" key="3">
    <source>
        <dbReference type="ARBA" id="ARBA00022532"/>
    </source>
</evidence>
<dbReference type="Gene3D" id="1.10.580.10">
    <property type="entry name" value="Citrate Synthase, domain 1"/>
    <property type="match status" value="1"/>
</dbReference>
<evidence type="ECO:0000256" key="8">
    <source>
        <dbReference type="RuleBase" id="RU000441"/>
    </source>
</evidence>
<dbReference type="GO" id="GO:0006099">
    <property type="term" value="P:tricarboxylic acid cycle"/>
    <property type="evidence" value="ECO:0007669"/>
    <property type="project" value="UniProtKB-UniPathway"/>
</dbReference>
<name>A0A4V0P1F2_9ARCH</name>
<evidence type="ECO:0000313" key="10">
    <source>
        <dbReference type="Proteomes" id="UP000509448"/>
    </source>
</evidence>
<dbReference type="GO" id="GO:0005975">
    <property type="term" value="P:carbohydrate metabolic process"/>
    <property type="evidence" value="ECO:0007669"/>
    <property type="project" value="TreeGrafter"/>
</dbReference>
<evidence type="ECO:0000256" key="4">
    <source>
        <dbReference type="ARBA" id="ARBA00022679"/>
    </source>
</evidence>
<protein>
    <recommendedName>
        <fullName evidence="6 8">Citrate synthase</fullName>
        <ecNumber evidence="6">2.3.3.16</ecNumber>
    </recommendedName>
</protein>
<dbReference type="PANTHER" id="PTHR11739:SF4">
    <property type="entry name" value="CITRATE SYNTHASE, PEROXISOMAL"/>
    <property type="match status" value="1"/>
</dbReference>
<organism evidence="9 10">
    <name type="scientific">Conexivisphaera calida</name>
    <dbReference type="NCBI Taxonomy" id="1874277"/>
    <lineage>
        <taxon>Archaea</taxon>
        <taxon>Nitrososphaerota</taxon>
        <taxon>Conexivisphaeria</taxon>
        <taxon>Conexivisphaerales</taxon>
        <taxon>Conexivisphaeraceae</taxon>
        <taxon>Conexivisphaera</taxon>
    </lineage>
</organism>
<keyword evidence="3" id="KW-0816">Tricarboxylic acid cycle</keyword>
<keyword evidence="4 6" id="KW-0808">Transferase</keyword>
<dbReference type="InterPro" id="IPR016142">
    <property type="entry name" value="Citrate_synth-like_lrg_a-sub"/>
</dbReference>
<dbReference type="AlphaFoldDB" id="A0A4V0P1F2"/>